<dbReference type="InterPro" id="IPR003778">
    <property type="entry name" value="CT_A_B"/>
</dbReference>
<evidence type="ECO:0000256" key="1">
    <source>
        <dbReference type="ARBA" id="ARBA00022741"/>
    </source>
</evidence>
<evidence type="ECO:0000256" key="2">
    <source>
        <dbReference type="ARBA" id="ARBA00022801"/>
    </source>
</evidence>
<evidence type="ECO:0000313" key="6">
    <source>
        <dbReference type="Proteomes" id="UP001500469"/>
    </source>
</evidence>
<evidence type="ECO:0000259" key="4">
    <source>
        <dbReference type="SMART" id="SM00797"/>
    </source>
</evidence>
<dbReference type="InterPro" id="IPR052708">
    <property type="entry name" value="PxpC"/>
</dbReference>
<dbReference type="PANTHER" id="PTHR43309">
    <property type="entry name" value="5-OXOPROLINASE SUBUNIT C"/>
    <property type="match status" value="1"/>
</dbReference>
<dbReference type="Pfam" id="PF02626">
    <property type="entry name" value="CT_A_B"/>
    <property type="match status" value="1"/>
</dbReference>
<keyword evidence="1" id="KW-0547">Nucleotide-binding</keyword>
<dbReference type="EMBL" id="BAAAFI010000049">
    <property type="protein sequence ID" value="GAA0881293.1"/>
    <property type="molecule type" value="Genomic_DNA"/>
</dbReference>
<dbReference type="Gene3D" id="2.40.100.10">
    <property type="entry name" value="Cyclophilin-like"/>
    <property type="match status" value="1"/>
</dbReference>
<reference evidence="6" key="1">
    <citation type="journal article" date="2019" name="Int. J. Syst. Evol. Microbiol.">
        <title>The Global Catalogue of Microorganisms (GCM) 10K type strain sequencing project: providing services to taxonomists for standard genome sequencing and annotation.</title>
        <authorList>
            <consortium name="The Broad Institute Genomics Platform"/>
            <consortium name="The Broad Institute Genome Sequencing Center for Infectious Disease"/>
            <person name="Wu L."/>
            <person name="Ma J."/>
        </authorList>
    </citation>
    <scope>NUCLEOTIDE SEQUENCE [LARGE SCALE GENOMIC DNA]</scope>
    <source>
        <strain evidence="6">JCM 16112</strain>
    </source>
</reference>
<dbReference type="RefSeq" id="WP_343855121.1">
    <property type="nucleotide sequence ID" value="NZ_BAAAFI010000049.1"/>
</dbReference>
<protein>
    <submittedName>
        <fullName evidence="5">Biotin-dependent carboxyltransferase family protein</fullName>
    </submittedName>
</protein>
<keyword evidence="6" id="KW-1185">Reference proteome</keyword>
<evidence type="ECO:0000256" key="3">
    <source>
        <dbReference type="ARBA" id="ARBA00022840"/>
    </source>
</evidence>
<comment type="caution">
    <text evidence="5">The sequence shown here is derived from an EMBL/GenBank/DDBJ whole genome shotgun (WGS) entry which is preliminary data.</text>
</comment>
<dbReference type="PANTHER" id="PTHR43309:SF3">
    <property type="entry name" value="5-OXOPROLINASE SUBUNIT C"/>
    <property type="match status" value="1"/>
</dbReference>
<proteinExistence type="predicted"/>
<feature type="domain" description="Carboxyltransferase" evidence="4">
    <location>
        <begin position="29"/>
        <end position="299"/>
    </location>
</feature>
<sequence length="300" mass="32926">MNRELAKASVLKTGPGTSIQDLGRQGMANFGVPISGAMDQRALLWINHLLQNDENAAVLEISQPGFSIRFDTPTSIALAGALVDVKLNGVQIQNPAIIPIHLHGVLEIGAFKSGARLYLGIKHGFQSSVILGSRSFYQGLTSLSQLSKEDKIPYFVDSNPIHQHNAKAKWSSDWYRTETILAYPGPDFSLLDTESREKLIGEPYRISTFSNRMGLQLSELLENELPELPTNPVFPGMVQLTSGGKLVILLKDAQVTGGYPRVLYLDEKSQGIVAQKKPGEQLRFSLISSKAAKNDRDSIR</sequence>
<organism evidence="5 6">
    <name type="scientific">Algoriphagus jejuensis</name>
    <dbReference type="NCBI Taxonomy" id="419934"/>
    <lineage>
        <taxon>Bacteria</taxon>
        <taxon>Pseudomonadati</taxon>
        <taxon>Bacteroidota</taxon>
        <taxon>Cytophagia</taxon>
        <taxon>Cytophagales</taxon>
        <taxon>Cyclobacteriaceae</taxon>
        <taxon>Algoriphagus</taxon>
    </lineage>
</organism>
<name>A0ABP3YI65_9BACT</name>
<dbReference type="SMART" id="SM00797">
    <property type="entry name" value="AHS2"/>
    <property type="match status" value="1"/>
</dbReference>
<dbReference type="Proteomes" id="UP001500469">
    <property type="component" value="Unassembled WGS sequence"/>
</dbReference>
<evidence type="ECO:0000313" key="5">
    <source>
        <dbReference type="EMBL" id="GAA0881293.1"/>
    </source>
</evidence>
<keyword evidence="2" id="KW-0378">Hydrolase</keyword>
<dbReference type="InterPro" id="IPR029000">
    <property type="entry name" value="Cyclophilin-like_dom_sf"/>
</dbReference>
<gene>
    <name evidence="5" type="ORF">GCM10009119_42630</name>
</gene>
<accession>A0ABP3YI65</accession>
<keyword evidence="3" id="KW-0067">ATP-binding</keyword>